<dbReference type="RefSeq" id="WP_345386176.1">
    <property type="nucleotide sequence ID" value="NZ_BAABHG010000001.1"/>
</dbReference>
<evidence type="ECO:0000313" key="3">
    <source>
        <dbReference type="EMBL" id="MFD2463917.1"/>
    </source>
</evidence>
<dbReference type="InterPro" id="IPR013094">
    <property type="entry name" value="AB_hydrolase_3"/>
</dbReference>
<organism evidence="3 4">
    <name type="scientific">Amycolatopsis samaneae</name>
    <dbReference type="NCBI Taxonomy" id="664691"/>
    <lineage>
        <taxon>Bacteria</taxon>
        <taxon>Bacillati</taxon>
        <taxon>Actinomycetota</taxon>
        <taxon>Actinomycetes</taxon>
        <taxon>Pseudonocardiales</taxon>
        <taxon>Pseudonocardiaceae</taxon>
        <taxon>Amycolatopsis</taxon>
    </lineage>
</organism>
<dbReference type="Pfam" id="PF07859">
    <property type="entry name" value="Abhydrolase_3"/>
    <property type="match status" value="1"/>
</dbReference>
<protein>
    <submittedName>
        <fullName evidence="3">Alpha/beta hydrolase</fullName>
    </submittedName>
</protein>
<keyword evidence="1 3" id="KW-0378">Hydrolase</keyword>
<dbReference type="PANTHER" id="PTHR48081">
    <property type="entry name" value="AB HYDROLASE SUPERFAMILY PROTEIN C4A8.06C"/>
    <property type="match status" value="1"/>
</dbReference>
<dbReference type="PANTHER" id="PTHR48081:SF8">
    <property type="entry name" value="ALPHA_BETA HYDROLASE FOLD-3 DOMAIN-CONTAINING PROTEIN-RELATED"/>
    <property type="match status" value="1"/>
</dbReference>
<dbReference type="GO" id="GO:0016787">
    <property type="term" value="F:hydrolase activity"/>
    <property type="evidence" value="ECO:0007669"/>
    <property type="project" value="UniProtKB-KW"/>
</dbReference>
<reference evidence="4" key="1">
    <citation type="journal article" date="2019" name="Int. J. Syst. Evol. Microbiol.">
        <title>The Global Catalogue of Microorganisms (GCM) 10K type strain sequencing project: providing services to taxonomists for standard genome sequencing and annotation.</title>
        <authorList>
            <consortium name="The Broad Institute Genomics Platform"/>
            <consortium name="The Broad Institute Genome Sequencing Center for Infectious Disease"/>
            <person name="Wu L."/>
            <person name="Ma J."/>
        </authorList>
    </citation>
    <scope>NUCLEOTIDE SEQUENCE [LARGE SCALE GENOMIC DNA]</scope>
    <source>
        <strain evidence="4">CGMCC 4.7643</strain>
    </source>
</reference>
<evidence type="ECO:0000259" key="2">
    <source>
        <dbReference type="Pfam" id="PF07859"/>
    </source>
</evidence>
<dbReference type="Proteomes" id="UP001597419">
    <property type="component" value="Unassembled WGS sequence"/>
</dbReference>
<sequence>MPSVRARLLAVAVAALRVHTTFDGPERIRRAVAGDRRRGPTPPPAKVRAGFSVREEELSGHRVHVVAPRDGAPSTRRVLYLHGGGWTLSITDPHWGLIAKLARRLDCAVIVPGFPLAPEHTARETFAMLLPLYAELAARADEGELTVMGDSSGGNLALSLAMQARTAGLPQPARLVLLSPCVDATFGDPGLARLDRRDPILPARGLPELGRVYAGDLDVRDPVVSPLFGTLAGLAPIAVFTGTRDVLNVDAHRLREKAERAGIPLAWHEFPGMLHVWPLFPIPEAADALERVAAFVTTEPVTVLGTGKEVRRSARE</sequence>
<evidence type="ECO:0000313" key="4">
    <source>
        <dbReference type="Proteomes" id="UP001597419"/>
    </source>
</evidence>
<dbReference type="InterPro" id="IPR029058">
    <property type="entry name" value="AB_hydrolase_fold"/>
</dbReference>
<dbReference type="InterPro" id="IPR050300">
    <property type="entry name" value="GDXG_lipolytic_enzyme"/>
</dbReference>
<feature type="domain" description="Alpha/beta hydrolase fold-3" evidence="2">
    <location>
        <begin position="78"/>
        <end position="277"/>
    </location>
</feature>
<gene>
    <name evidence="3" type="ORF">ACFSYJ_35240</name>
</gene>
<comment type="caution">
    <text evidence="3">The sequence shown here is derived from an EMBL/GenBank/DDBJ whole genome shotgun (WGS) entry which is preliminary data.</text>
</comment>
<accession>A0ABW5GSM3</accession>
<evidence type="ECO:0000256" key="1">
    <source>
        <dbReference type="ARBA" id="ARBA00022801"/>
    </source>
</evidence>
<dbReference type="SUPFAM" id="SSF53474">
    <property type="entry name" value="alpha/beta-Hydrolases"/>
    <property type="match status" value="1"/>
</dbReference>
<name>A0ABW5GSM3_9PSEU</name>
<dbReference type="Gene3D" id="3.40.50.1820">
    <property type="entry name" value="alpha/beta hydrolase"/>
    <property type="match status" value="1"/>
</dbReference>
<dbReference type="EMBL" id="JBHUKU010000022">
    <property type="protein sequence ID" value="MFD2463917.1"/>
    <property type="molecule type" value="Genomic_DNA"/>
</dbReference>
<keyword evidence="4" id="KW-1185">Reference proteome</keyword>
<proteinExistence type="predicted"/>